<dbReference type="Proteomes" id="UP000261257">
    <property type="component" value="Unassembled WGS sequence"/>
</dbReference>
<reference evidence="3 5" key="2">
    <citation type="submission" date="2018-08" db="EMBL/GenBank/DDBJ databases">
        <title>A genome reference for cultivated species of the human gut microbiota.</title>
        <authorList>
            <person name="Zou Y."/>
            <person name="Xue W."/>
            <person name="Luo G."/>
        </authorList>
    </citation>
    <scope>NUCLEOTIDE SEQUENCE [LARGE SCALE GENOMIC DNA]</scope>
    <source>
        <strain evidence="3 5">TF05-11AC</strain>
    </source>
</reference>
<evidence type="ECO:0000313" key="5">
    <source>
        <dbReference type="Proteomes" id="UP000261257"/>
    </source>
</evidence>
<reference evidence="2 4" key="1">
    <citation type="submission" date="2015-09" db="EMBL/GenBank/DDBJ databases">
        <authorList>
            <consortium name="Pathogen Informatics"/>
        </authorList>
    </citation>
    <scope>NUCLEOTIDE SEQUENCE [LARGE SCALE GENOMIC DNA]</scope>
    <source>
        <strain evidence="2 4">2789STDY5608850</strain>
    </source>
</reference>
<evidence type="ECO:0000256" key="1">
    <source>
        <dbReference type="ARBA" id="ARBA00022801"/>
    </source>
</evidence>
<accession>A0A174AKT4</accession>
<dbReference type="Pfam" id="PF07470">
    <property type="entry name" value="Glyco_hydro_88"/>
    <property type="match status" value="1"/>
</dbReference>
<keyword evidence="1 2" id="KW-0378">Hydrolase</keyword>
<organism evidence="2 4">
    <name type="scientific">Hungatella hathewayi</name>
    <dbReference type="NCBI Taxonomy" id="154046"/>
    <lineage>
        <taxon>Bacteria</taxon>
        <taxon>Bacillati</taxon>
        <taxon>Bacillota</taxon>
        <taxon>Clostridia</taxon>
        <taxon>Lachnospirales</taxon>
        <taxon>Lachnospiraceae</taxon>
        <taxon>Hungatella</taxon>
    </lineage>
</organism>
<evidence type="ECO:0000313" key="2">
    <source>
        <dbReference type="EMBL" id="CUN88145.1"/>
    </source>
</evidence>
<dbReference type="SUPFAM" id="SSF48208">
    <property type="entry name" value="Six-hairpin glycosidases"/>
    <property type="match status" value="1"/>
</dbReference>
<proteinExistence type="predicted"/>
<dbReference type="EMBL" id="QSSQ01000018">
    <property type="protein sequence ID" value="RGM02830.1"/>
    <property type="molecule type" value="Genomic_DNA"/>
</dbReference>
<evidence type="ECO:0000313" key="3">
    <source>
        <dbReference type="EMBL" id="RGM02830.1"/>
    </source>
</evidence>
<dbReference type="PANTHER" id="PTHR33886:SF8">
    <property type="entry name" value="UNSATURATED RHAMNOGALACTURONAN HYDROLASE (EUROFUNG)"/>
    <property type="match status" value="1"/>
</dbReference>
<keyword evidence="2" id="KW-0326">Glycosidase</keyword>
<dbReference type="Gene3D" id="1.50.10.10">
    <property type="match status" value="1"/>
</dbReference>
<sequence length="360" mass="41890">MVEKQIMEEKLNLVSDKMMILKNNGMKEKYPVSLIDINCWEWPQGVGLFGLYRYYEMSRKPELLTFLTDWYDRRMEEGIVEKNVNTTSPMLTLTYLYEITKKESYLAFIGEWADWIMEEKGLIRTGDGCFQHMITGNPNDSEILIDTLFMTVLFLARAGRLLHRPDYIEEAKYQVLCHIKYLLNKNEGLFYHGFNFKRNDNYGGILWGRGNCWYTIVAMELIQEIPMEEGLKRHFLTVYENQVEALKRYADPETGLWHTVIDDPDSYLELSASAAFLRGIMQGVRLGILKREEYEGLIEKAVKGLLDNIDDDGTVKNVSYGTPIGLDKEFYNKIPCCPMTYGQALMILALQEALTDYWHS</sequence>
<dbReference type="InterPro" id="IPR008928">
    <property type="entry name" value="6-hairpin_glycosidase_sf"/>
</dbReference>
<dbReference type="PANTHER" id="PTHR33886">
    <property type="entry name" value="UNSATURATED RHAMNOGALACTURONAN HYDROLASE (EUROFUNG)"/>
    <property type="match status" value="1"/>
</dbReference>
<dbReference type="GO" id="GO:0102211">
    <property type="term" value="F:unsaturated rhamnogalacturonyl hydrolase activity"/>
    <property type="evidence" value="ECO:0007669"/>
    <property type="project" value="UniProtKB-EC"/>
</dbReference>
<dbReference type="EC" id="3.2.1.172" evidence="2"/>
<dbReference type="GO" id="GO:0005975">
    <property type="term" value="P:carbohydrate metabolic process"/>
    <property type="evidence" value="ECO:0007669"/>
    <property type="project" value="InterPro"/>
</dbReference>
<dbReference type="InterPro" id="IPR010905">
    <property type="entry name" value="Glyco_hydro_88"/>
</dbReference>
<dbReference type="InterPro" id="IPR012341">
    <property type="entry name" value="6hp_glycosidase-like_sf"/>
</dbReference>
<protein>
    <submittedName>
        <fullName evidence="3">Glycoside hydrolase family 105 protein</fullName>
    </submittedName>
    <submittedName>
        <fullName evidence="2">Putative unsaturated rhamnogalacturonyl hydrolase</fullName>
        <ecNumber evidence="2">3.2.1.172</ecNumber>
    </submittedName>
</protein>
<dbReference type="Proteomes" id="UP000095651">
    <property type="component" value="Unassembled WGS sequence"/>
</dbReference>
<dbReference type="EMBL" id="CYZE01000002">
    <property type="protein sequence ID" value="CUN88145.1"/>
    <property type="molecule type" value="Genomic_DNA"/>
</dbReference>
<gene>
    <name evidence="2" type="primary">yesR_1</name>
    <name evidence="3" type="ORF">DXC39_17505</name>
    <name evidence="2" type="ORF">ERS852407_01345</name>
</gene>
<dbReference type="AlphaFoldDB" id="A0A174AKT4"/>
<dbReference type="InterPro" id="IPR052043">
    <property type="entry name" value="PolySaccharide_Degr_Enz"/>
</dbReference>
<dbReference type="RefSeq" id="WP_055653629.1">
    <property type="nucleotide sequence ID" value="NZ_CABIXC010000002.1"/>
</dbReference>
<name>A0A174AKT4_9FIRM</name>
<evidence type="ECO:0000313" key="4">
    <source>
        <dbReference type="Proteomes" id="UP000095651"/>
    </source>
</evidence>